<accession>A0A7R9PIB2</accession>
<dbReference type="PANTHER" id="PTHR24201:SF15">
    <property type="entry name" value="ANKYRIN REPEAT DOMAIN-CONTAINING PROTEIN 66"/>
    <property type="match status" value="1"/>
</dbReference>
<proteinExistence type="predicted"/>
<dbReference type="PROSITE" id="PS50088">
    <property type="entry name" value="ANK_REPEAT"/>
    <property type="match status" value="1"/>
</dbReference>
<feature type="domain" description="SAM" evidence="5">
    <location>
        <begin position="572"/>
        <end position="637"/>
    </location>
</feature>
<dbReference type="SMART" id="SM00248">
    <property type="entry name" value="ANK"/>
    <property type="match status" value="3"/>
</dbReference>
<evidence type="ECO:0000256" key="4">
    <source>
        <dbReference type="SAM" id="MobiDB-lite"/>
    </source>
</evidence>
<evidence type="ECO:0000259" key="5">
    <source>
        <dbReference type="SMART" id="SM00454"/>
    </source>
</evidence>
<dbReference type="SMART" id="SM00454">
    <property type="entry name" value="SAM"/>
    <property type="match status" value="1"/>
</dbReference>
<keyword evidence="2 3" id="KW-0040">ANK repeat</keyword>
<dbReference type="CDD" id="cd09517">
    <property type="entry name" value="SAM_USH1G_HARP"/>
    <property type="match status" value="1"/>
</dbReference>
<dbReference type="PROSITE" id="PS50297">
    <property type="entry name" value="ANK_REP_REGION"/>
    <property type="match status" value="1"/>
</dbReference>
<organism evidence="6">
    <name type="scientific">Timema genevievae</name>
    <name type="common">Walking stick</name>
    <dbReference type="NCBI Taxonomy" id="629358"/>
    <lineage>
        <taxon>Eukaryota</taxon>
        <taxon>Metazoa</taxon>
        <taxon>Ecdysozoa</taxon>
        <taxon>Arthropoda</taxon>
        <taxon>Hexapoda</taxon>
        <taxon>Insecta</taxon>
        <taxon>Pterygota</taxon>
        <taxon>Neoptera</taxon>
        <taxon>Polyneoptera</taxon>
        <taxon>Phasmatodea</taxon>
        <taxon>Timematodea</taxon>
        <taxon>Timematoidea</taxon>
        <taxon>Timematidae</taxon>
        <taxon>Timema</taxon>
    </lineage>
</organism>
<dbReference type="AlphaFoldDB" id="A0A7R9PIB2"/>
<evidence type="ECO:0000256" key="1">
    <source>
        <dbReference type="ARBA" id="ARBA00022737"/>
    </source>
</evidence>
<name>A0A7R9PIB2_TIMGE</name>
<dbReference type="InterPro" id="IPR050776">
    <property type="entry name" value="Ank_Repeat/CDKN_Inhibitor"/>
</dbReference>
<dbReference type="PANTHER" id="PTHR24201">
    <property type="entry name" value="ANK_REP_REGION DOMAIN-CONTAINING PROTEIN"/>
    <property type="match status" value="1"/>
</dbReference>
<dbReference type="SUPFAM" id="SSF47769">
    <property type="entry name" value="SAM/Pointed domain"/>
    <property type="match status" value="1"/>
</dbReference>
<evidence type="ECO:0000313" key="6">
    <source>
        <dbReference type="EMBL" id="CAD7588218.1"/>
    </source>
</evidence>
<dbReference type="InterPro" id="IPR013761">
    <property type="entry name" value="SAM/pointed_sf"/>
</dbReference>
<evidence type="ECO:0000256" key="3">
    <source>
        <dbReference type="PROSITE-ProRule" id="PRU00023"/>
    </source>
</evidence>
<feature type="region of interest" description="Disordered" evidence="4">
    <location>
        <begin position="222"/>
        <end position="272"/>
    </location>
</feature>
<evidence type="ECO:0000256" key="2">
    <source>
        <dbReference type="ARBA" id="ARBA00023043"/>
    </source>
</evidence>
<reference evidence="6" key="1">
    <citation type="submission" date="2020-11" db="EMBL/GenBank/DDBJ databases">
        <authorList>
            <person name="Tran Van P."/>
        </authorList>
    </citation>
    <scope>NUCLEOTIDE SEQUENCE</scope>
</reference>
<dbReference type="Gene3D" id="1.25.40.20">
    <property type="entry name" value="Ankyrin repeat-containing domain"/>
    <property type="match status" value="1"/>
</dbReference>
<sequence length="649" mass="70688">MYPHLRGRRVEKPFRENHPQCARLGLKPRSLRLRQSVVNYPDDSKTALVSMSQVPGTHDSNKMAARDGTLEVLKEATRRDCNAKDEDGMTPTLWAAFEGNLEALRLLAGRGSPVGGVLSRGNVPEQAALKPRFPLHSLPYVGGSCMVHGHFRGDVDKADNFGNTALHFAAARGHMNCVSFLANFGANLWSLDIDFHTAKELAAMNNRDEVLRFLDMAAAKEETANRKGVRSMKEKAEKDAKKRSKEFEKLKKKADKQAKKENENQKKQREKMTITEQNDVNIMPHRPSNVLTALKMGYKGHSMGTLGSVSKNFSEIVAPMSGGNSAGRKTTTSNIQKKVQKKLKGQMGTGSVHNVGDFKVGEIEDGKRSLRSLTGLRRDSEIIYVGTYDTAGGGKRGKIADVFETNGELNRSVSEPDFLHNPDSGFSDEVLLHEPASMFDRPGFGSVVFRNTIAATLSELSASALAAEHHRCDPDWTVRKCPGRCPPVTKCLCFRNTIAATLSELSTSALAAVPLNTIAATLSGLSKAEDKDSAVVSTETRGGEDISIGSAGSLAHSNLPWDQEDVDSDDGTSDTEWSPLQLFLVSAGLGEYVPRFVSEEIDLEALVLLTDKDFDAMGIPIGPKRKLMAAVERRKAALADPGEVADSRL</sequence>
<dbReference type="SUPFAM" id="SSF48403">
    <property type="entry name" value="Ankyrin repeat"/>
    <property type="match status" value="1"/>
</dbReference>
<keyword evidence="1" id="KW-0677">Repeat</keyword>
<feature type="repeat" description="ANK" evidence="3">
    <location>
        <begin position="161"/>
        <end position="193"/>
    </location>
</feature>
<dbReference type="Pfam" id="PF12796">
    <property type="entry name" value="Ank_2"/>
    <property type="match status" value="1"/>
</dbReference>
<protein>
    <recommendedName>
        <fullName evidence="5">SAM domain-containing protein</fullName>
    </recommendedName>
</protein>
<dbReference type="EMBL" id="OE839687">
    <property type="protein sequence ID" value="CAD7588218.1"/>
    <property type="molecule type" value="Genomic_DNA"/>
</dbReference>
<dbReference type="InterPro" id="IPR036770">
    <property type="entry name" value="Ankyrin_rpt-contain_sf"/>
</dbReference>
<dbReference type="InterPro" id="IPR002110">
    <property type="entry name" value="Ankyrin_rpt"/>
</dbReference>
<dbReference type="Gene3D" id="1.10.150.50">
    <property type="entry name" value="Transcription Factor, Ets-1"/>
    <property type="match status" value="1"/>
</dbReference>
<dbReference type="Pfam" id="PF00536">
    <property type="entry name" value="SAM_1"/>
    <property type="match status" value="1"/>
</dbReference>
<gene>
    <name evidence="6" type="ORF">TGEB3V08_LOCUS2311</name>
</gene>
<dbReference type="InterPro" id="IPR001660">
    <property type="entry name" value="SAM"/>
</dbReference>